<feature type="region of interest" description="Disordered" evidence="1">
    <location>
        <begin position="1"/>
        <end position="39"/>
    </location>
</feature>
<proteinExistence type="predicted"/>
<accession>M1DL48</accession>
<feature type="compositionally biased region" description="Polar residues" evidence="1">
    <location>
        <begin position="1"/>
        <end position="18"/>
    </location>
</feature>
<dbReference type="EnsemblPlants" id="PGSC0003DMT400090765">
    <property type="protein sequence ID" value="PGSC0003DMT400090765"/>
    <property type="gene ID" value="PGSC0003DMG400040336"/>
</dbReference>
<organism evidence="2 3">
    <name type="scientific">Solanum tuberosum</name>
    <name type="common">Potato</name>
    <dbReference type="NCBI Taxonomy" id="4113"/>
    <lineage>
        <taxon>Eukaryota</taxon>
        <taxon>Viridiplantae</taxon>
        <taxon>Streptophyta</taxon>
        <taxon>Embryophyta</taxon>
        <taxon>Tracheophyta</taxon>
        <taxon>Spermatophyta</taxon>
        <taxon>Magnoliopsida</taxon>
        <taxon>eudicotyledons</taxon>
        <taxon>Gunneridae</taxon>
        <taxon>Pentapetalae</taxon>
        <taxon>asterids</taxon>
        <taxon>lamiids</taxon>
        <taxon>Solanales</taxon>
        <taxon>Solanaceae</taxon>
        <taxon>Solanoideae</taxon>
        <taxon>Solaneae</taxon>
        <taxon>Solanum</taxon>
    </lineage>
</organism>
<keyword evidence="3" id="KW-1185">Reference proteome</keyword>
<dbReference type="PaxDb" id="4113-PGSC0003DMT400090765"/>
<evidence type="ECO:0000313" key="3">
    <source>
        <dbReference type="Proteomes" id="UP000011115"/>
    </source>
</evidence>
<dbReference type="AlphaFoldDB" id="M1DL48"/>
<protein>
    <submittedName>
        <fullName evidence="2">Uncharacterized protein</fullName>
    </submittedName>
</protein>
<evidence type="ECO:0000313" key="2">
    <source>
        <dbReference type="EnsemblPlants" id="PGSC0003DMT400090765"/>
    </source>
</evidence>
<reference evidence="2" key="2">
    <citation type="submission" date="2015-06" db="UniProtKB">
        <authorList>
            <consortium name="EnsemblPlants"/>
        </authorList>
    </citation>
    <scope>IDENTIFICATION</scope>
    <source>
        <strain evidence="2">DM1-3 516 R44</strain>
    </source>
</reference>
<dbReference type="InParanoid" id="M1DL48"/>
<dbReference type="HOGENOM" id="CLU_2282467_0_0_1"/>
<reference evidence="3" key="1">
    <citation type="journal article" date="2011" name="Nature">
        <title>Genome sequence and analysis of the tuber crop potato.</title>
        <authorList>
            <consortium name="The Potato Genome Sequencing Consortium"/>
        </authorList>
    </citation>
    <scope>NUCLEOTIDE SEQUENCE [LARGE SCALE GENOMIC DNA]</scope>
    <source>
        <strain evidence="3">cv. DM1-3 516 R44</strain>
    </source>
</reference>
<name>M1DL48_SOLTU</name>
<evidence type="ECO:0000256" key="1">
    <source>
        <dbReference type="SAM" id="MobiDB-lite"/>
    </source>
</evidence>
<dbReference type="Proteomes" id="UP000011115">
    <property type="component" value="Unassembled WGS sequence"/>
</dbReference>
<dbReference type="Gramene" id="PGSC0003DMT400090765">
    <property type="protein sequence ID" value="PGSC0003DMT400090765"/>
    <property type="gene ID" value="PGSC0003DMG400040336"/>
</dbReference>
<sequence>MVRGTWSTEKPQKTSTVGGTMVRGTWSAENPGNPDRTTDRRFRFSASRSHLDRFPISSSATSVPGVGGASSVDVSLVSHSLGFNLCPDTTLSWTLTNALCGT</sequence>